<dbReference type="OrthoDB" id="3789682at2"/>
<evidence type="ECO:0000313" key="3">
    <source>
        <dbReference type="Proteomes" id="UP000246018"/>
    </source>
</evidence>
<evidence type="ECO:0000313" key="2">
    <source>
        <dbReference type="EMBL" id="PVG82841.1"/>
    </source>
</evidence>
<name>A0A2T8FAU0_9ACTN</name>
<dbReference type="Pfam" id="PF09656">
    <property type="entry name" value="PGPGW"/>
    <property type="match status" value="1"/>
</dbReference>
<keyword evidence="3" id="KW-1185">Reference proteome</keyword>
<evidence type="ECO:0000256" key="1">
    <source>
        <dbReference type="SAM" id="Phobius"/>
    </source>
</evidence>
<dbReference type="EMBL" id="QDGZ01000004">
    <property type="protein sequence ID" value="PVG82841.1"/>
    <property type="molecule type" value="Genomic_DNA"/>
</dbReference>
<gene>
    <name evidence="2" type="ORF">DDE18_10815</name>
</gene>
<keyword evidence="1" id="KW-1133">Transmembrane helix</keyword>
<keyword evidence="1" id="KW-0812">Transmembrane</keyword>
<keyword evidence="1" id="KW-0472">Membrane</keyword>
<proteinExistence type="predicted"/>
<feature type="transmembrane region" description="Helical" evidence="1">
    <location>
        <begin position="68"/>
        <end position="88"/>
    </location>
</feature>
<organism evidence="2 3">
    <name type="scientific">Nocardioides gansuensis</name>
    <dbReference type="NCBI Taxonomy" id="2138300"/>
    <lineage>
        <taxon>Bacteria</taxon>
        <taxon>Bacillati</taxon>
        <taxon>Actinomycetota</taxon>
        <taxon>Actinomycetes</taxon>
        <taxon>Propionibacteriales</taxon>
        <taxon>Nocardioidaceae</taxon>
        <taxon>Nocardioides</taxon>
    </lineage>
</organism>
<protein>
    <submittedName>
        <fullName evidence="2">TIGR02611 family protein</fullName>
    </submittedName>
</protein>
<dbReference type="AlphaFoldDB" id="A0A2T8FAU0"/>
<accession>A0A2T8FAU0</accession>
<sequence>MRILDAVGGGVSDLEASPEHDEPGFLKRLHQRLHSNPVTGLITKVVVSVVGAAVILVGVVLSGPGIPGPGFVVIILGLAILATEWTWADRLVKWAREKAREAAERARAMDPAVRRRRLLVSGLAVTAVSAAVVGYLYLYDWPAVAVEGWDRVQGLSGAVPELPGM</sequence>
<dbReference type="Proteomes" id="UP000246018">
    <property type="component" value="Unassembled WGS sequence"/>
</dbReference>
<feature type="transmembrane region" description="Helical" evidence="1">
    <location>
        <begin position="41"/>
        <end position="62"/>
    </location>
</feature>
<comment type="caution">
    <text evidence="2">The sequence shown here is derived from an EMBL/GenBank/DDBJ whole genome shotgun (WGS) entry which is preliminary data.</text>
</comment>
<reference evidence="2 3" key="1">
    <citation type="submission" date="2018-04" db="EMBL/GenBank/DDBJ databases">
        <title>Genome of Nocardioides gansuensis WSJ-1.</title>
        <authorList>
            <person name="Wu S."/>
            <person name="Wang G."/>
        </authorList>
    </citation>
    <scope>NUCLEOTIDE SEQUENCE [LARGE SCALE GENOMIC DNA]</scope>
    <source>
        <strain evidence="2 3">WSJ-1</strain>
    </source>
</reference>
<dbReference type="InterPro" id="IPR019099">
    <property type="entry name" value="Uncharacterised_PGPGW_TM"/>
</dbReference>
<feature type="transmembrane region" description="Helical" evidence="1">
    <location>
        <begin position="118"/>
        <end position="138"/>
    </location>
</feature>